<dbReference type="GO" id="GO:0005886">
    <property type="term" value="C:plasma membrane"/>
    <property type="evidence" value="ECO:0007669"/>
    <property type="project" value="UniProtKB-SubCell"/>
</dbReference>
<dbReference type="InterPro" id="IPR036640">
    <property type="entry name" value="ABC1_TM_sf"/>
</dbReference>
<evidence type="ECO:0000313" key="13">
    <source>
        <dbReference type="EMBL" id="OKH27328.1"/>
    </source>
</evidence>
<keyword evidence="8 10" id="KW-0472">Membrane</keyword>
<feature type="domain" description="ABC transmembrane type-1" evidence="12">
    <location>
        <begin position="22"/>
        <end position="303"/>
    </location>
</feature>
<evidence type="ECO:0000256" key="2">
    <source>
        <dbReference type="ARBA" id="ARBA00022448"/>
    </source>
</evidence>
<dbReference type="Proteomes" id="UP000185984">
    <property type="component" value="Unassembled WGS sequence"/>
</dbReference>
<dbReference type="AlphaFoldDB" id="A0A1U7HUW8"/>
<dbReference type="GO" id="GO:0015421">
    <property type="term" value="F:ABC-type oligopeptide transporter activity"/>
    <property type="evidence" value="ECO:0007669"/>
    <property type="project" value="TreeGrafter"/>
</dbReference>
<feature type="transmembrane region" description="Helical" evidence="10">
    <location>
        <begin position="131"/>
        <end position="148"/>
    </location>
</feature>
<gene>
    <name evidence="13" type="ORF">NIES1031_08445</name>
</gene>
<dbReference type="PROSITE" id="PS50929">
    <property type="entry name" value="ABC_TM1F"/>
    <property type="match status" value="1"/>
</dbReference>
<dbReference type="InterPro" id="IPR003439">
    <property type="entry name" value="ABC_transporter-like_ATP-bd"/>
</dbReference>
<keyword evidence="3" id="KW-1003">Cell membrane</keyword>
<keyword evidence="5" id="KW-0547">Nucleotide-binding</keyword>
<keyword evidence="9" id="KW-0175">Coiled coil</keyword>
<protein>
    <recommendedName>
        <fullName evidence="15">ABC transporter ATP-binding protein</fullName>
    </recommendedName>
</protein>
<dbReference type="SMART" id="SM00382">
    <property type="entry name" value="AAA"/>
    <property type="match status" value="1"/>
</dbReference>
<dbReference type="Pfam" id="PF00005">
    <property type="entry name" value="ABC_tran"/>
    <property type="match status" value="1"/>
</dbReference>
<keyword evidence="4 10" id="KW-0812">Transmembrane</keyword>
<organism evidence="13 14">
    <name type="scientific">Chroogloeocystis siderophila 5.2 s.c.1</name>
    <dbReference type="NCBI Taxonomy" id="247279"/>
    <lineage>
        <taxon>Bacteria</taxon>
        <taxon>Bacillati</taxon>
        <taxon>Cyanobacteriota</taxon>
        <taxon>Cyanophyceae</taxon>
        <taxon>Oscillatoriophycideae</taxon>
        <taxon>Chroococcales</taxon>
        <taxon>Chroococcaceae</taxon>
        <taxon>Chroogloeocystis</taxon>
    </lineage>
</organism>
<dbReference type="STRING" id="247279.NIES1031_08445"/>
<dbReference type="SUPFAM" id="SSF90123">
    <property type="entry name" value="ABC transporter transmembrane region"/>
    <property type="match status" value="1"/>
</dbReference>
<dbReference type="InterPro" id="IPR027417">
    <property type="entry name" value="P-loop_NTPase"/>
</dbReference>
<sequence>MANSRLAKLGTYLRPHWRTCTVGILALLIVNALGVYIPLLIRNIIDTLQVTFSFGQVIQYVVLIFVLSSVMWVIRMISRVALFGVGRQVEFDLKQKIFEHLLRLEPSYFAANTAGDLINRATSDVDNIRRLLGFAVLSIANTIFAYALTLPVMLAISVQLTLAAIAVYPVMMFLVQLFSDRLRKEQQQVQEELSTVSELIQEDMSGIALIKIYAQEQNERRAFRHKNQQLLDANLKLAKTRNTLFPLVSGLAYVSLLILLWLGSGQLIAGTLSVGDFIALILYVERLVFPTALLGFTITAYQRGEVSIDRIESILTVSPKIQDTNESITLAQHVRGELIARNLSFTYPGSTIPALKEISFKITPGETVAVVGPIGAGKSTLANAIPRLLDIEPGKLFLDGNDITQIKLQDLRSAIAYVPQDSFLFSTTIKNNIRYGDPLSEQTEVEYSAKQAQIHPEILNFPQQYKTIVGERGITLSGGQRQRTALARALLVDAPVLILDDALSSVDNQTATKILNNLSRGTQRKTVVFISHQMSAAATADRIFVMNQGQIVQTGTHAELLQQPGLYRTLWNQHQMKELLQ</sequence>
<dbReference type="EMBL" id="MRCC01000006">
    <property type="protein sequence ID" value="OKH27328.1"/>
    <property type="molecule type" value="Genomic_DNA"/>
</dbReference>
<dbReference type="InterPro" id="IPR003593">
    <property type="entry name" value="AAA+_ATPase"/>
</dbReference>
<dbReference type="RefSeq" id="WP_073549006.1">
    <property type="nucleotide sequence ID" value="NZ_CAWMVK010000040.1"/>
</dbReference>
<evidence type="ECO:0000256" key="4">
    <source>
        <dbReference type="ARBA" id="ARBA00022692"/>
    </source>
</evidence>
<name>A0A1U7HUW8_9CHRO</name>
<comment type="caution">
    <text evidence="13">The sequence shown here is derived from an EMBL/GenBank/DDBJ whole genome shotgun (WGS) entry which is preliminary data.</text>
</comment>
<comment type="subcellular location">
    <subcellularLocation>
        <location evidence="1">Cell membrane</location>
        <topology evidence="1">Multi-pass membrane protein</topology>
    </subcellularLocation>
</comment>
<evidence type="ECO:0000313" key="14">
    <source>
        <dbReference type="Proteomes" id="UP000185984"/>
    </source>
</evidence>
<dbReference type="SUPFAM" id="SSF52540">
    <property type="entry name" value="P-loop containing nucleoside triphosphate hydrolases"/>
    <property type="match status" value="1"/>
</dbReference>
<dbReference type="PANTHER" id="PTHR43394">
    <property type="entry name" value="ATP-DEPENDENT PERMEASE MDL1, MITOCHONDRIAL"/>
    <property type="match status" value="1"/>
</dbReference>
<dbReference type="GO" id="GO:0005524">
    <property type="term" value="F:ATP binding"/>
    <property type="evidence" value="ECO:0007669"/>
    <property type="project" value="UniProtKB-KW"/>
</dbReference>
<dbReference type="FunFam" id="3.40.50.300:FF:000221">
    <property type="entry name" value="Multidrug ABC transporter ATP-binding protein"/>
    <property type="match status" value="1"/>
</dbReference>
<dbReference type="CDD" id="cd18541">
    <property type="entry name" value="ABC_6TM_TmrB_like"/>
    <property type="match status" value="1"/>
</dbReference>
<keyword evidence="2" id="KW-0813">Transport</keyword>
<evidence type="ECO:0000259" key="11">
    <source>
        <dbReference type="PROSITE" id="PS50893"/>
    </source>
</evidence>
<keyword evidence="7 10" id="KW-1133">Transmembrane helix</keyword>
<feature type="transmembrane region" description="Helical" evidence="10">
    <location>
        <begin position="244"/>
        <end position="261"/>
    </location>
</feature>
<feature type="domain" description="ABC transporter" evidence="11">
    <location>
        <begin position="338"/>
        <end position="573"/>
    </location>
</feature>
<evidence type="ECO:0008006" key="15">
    <source>
        <dbReference type="Google" id="ProtNLM"/>
    </source>
</evidence>
<reference evidence="13 14" key="1">
    <citation type="submission" date="2016-11" db="EMBL/GenBank/DDBJ databases">
        <title>Draft Genome Sequences of Nine Cyanobacterial Strains from Diverse Habitats.</title>
        <authorList>
            <person name="Zhu T."/>
            <person name="Hou S."/>
            <person name="Lu X."/>
            <person name="Hess W.R."/>
        </authorList>
    </citation>
    <scope>NUCLEOTIDE SEQUENCE [LARGE SCALE GENOMIC DNA]</scope>
    <source>
        <strain evidence="13 14">5.2 s.c.1</strain>
    </source>
</reference>
<evidence type="ECO:0000256" key="9">
    <source>
        <dbReference type="SAM" id="Coils"/>
    </source>
</evidence>
<dbReference type="InterPro" id="IPR011527">
    <property type="entry name" value="ABC1_TM_dom"/>
</dbReference>
<keyword evidence="14" id="KW-1185">Reference proteome</keyword>
<dbReference type="PROSITE" id="PS50893">
    <property type="entry name" value="ABC_TRANSPORTER_2"/>
    <property type="match status" value="1"/>
</dbReference>
<evidence type="ECO:0000256" key="10">
    <source>
        <dbReference type="SAM" id="Phobius"/>
    </source>
</evidence>
<feature type="transmembrane region" description="Helical" evidence="10">
    <location>
        <begin position="21"/>
        <end position="45"/>
    </location>
</feature>
<evidence type="ECO:0000256" key="7">
    <source>
        <dbReference type="ARBA" id="ARBA00022989"/>
    </source>
</evidence>
<feature type="transmembrane region" description="Helical" evidence="10">
    <location>
        <begin position="57"/>
        <end position="74"/>
    </location>
</feature>
<keyword evidence="6" id="KW-0067">ATP-binding</keyword>
<dbReference type="Gene3D" id="3.40.50.300">
    <property type="entry name" value="P-loop containing nucleotide triphosphate hydrolases"/>
    <property type="match status" value="1"/>
</dbReference>
<accession>A0A1U7HUW8</accession>
<dbReference type="Gene3D" id="1.20.1560.10">
    <property type="entry name" value="ABC transporter type 1, transmembrane domain"/>
    <property type="match status" value="1"/>
</dbReference>
<dbReference type="Pfam" id="PF00664">
    <property type="entry name" value="ABC_membrane"/>
    <property type="match status" value="1"/>
</dbReference>
<evidence type="ECO:0000256" key="8">
    <source>
        <dbReference type="ARBA" id="ARBA00023136"/>
    </source>
</evidence>
<evidence type="ECO:0000256" key="6">
    <source>
        <dbReference type="ARBA" id="ARBA00022840"/>
    </source>
</evidence>
<evidence type="ECO:0000259" key="12">
    <source>
        <dbReference type="PROSITE" id="PS50929"/>
    </source>
</evidence>
<dbReference type="OrthoDB" id="544620at2"/>
<evidence type="ECO:0000256" key="1">
    <source>
        <dbReference type="ARBA" id="ARBA00004651"/>
    </source>
</evidence>
<feature type="coiled-coil region" evidence="9">
    <location>
        <begin position="179"/>
        <end position="233"/>
    </location>
</feature>
<proteinExistence type="predicted"/>
<evidence type="ECO:0000256" key="3">
    <source>
        <dbReference type="ARBA" id="ARBA00022475"/>
    </source>
</evidence>
<dbReference type="GO" id="GO:0016887">
    <property type="term" value="F:ATP hydrolysis activity"/>
    <property type="evidence" value="ECO:0007669"/>
    <property type="project" value="InterPro"/>
</dbReference>
<feature type="transmembrane region" description="Helical" evidence="10">
    <location>
        <begin position="154"/>
        <end position="178"/>
    </location>
</feature>
<dbReference type="InterPro" id="IPR039421">
    <property type="entry name" value="Type_1_exporter"/>
</dbReference>
<evidence type="ECO:0000256" key="5">
    <source>
        <dbReference type="ARBA" id="ARBA00022741"/>
    </source>
</evidence>
<dbReference type="PANTHER" id="PTHR43394:SF1">
    <property type="entry name" value="ATP-BINDING CASSETTE SUB-FAMILY B MEMBER 10, MITOCHONDRIAL"/>
    <property type="match status" value="1"/>
</dbReference>